<dbReference type="PROSITE" id="PS50188">
    <property type="entry name" value="B302_SPRY"/>
    <property type="match status" value="1"/>
</dbReference>
<evidence type="ECO:0000256" key="2">
    <source>
        <dbReference type="ARBA" id="ARBA00022699"/>
    </source>
</evidence>
<evidence type="ECO:0000256" key="1">
    <source>
        <dbReference type="ARBA" id="ARBA00009651"/>
    </source>
</evidence>
<name>A0A9F3W1B2_PYTBI</name>
<keyword evidence="6" id="KW-1185">Reference proteome</keyword>
<feature type="transmembrane region" description="Helical" evidence="4">
    <location>
        <begin position="62"/>
        <end position="82"/>
    </location>
</feature>
<dbReference type="SUPFAM" id="SSF49899">
    <property type="entry name" value="Concanavalin A-like lectins/glucanases"/>
    <property type="match status" value="1"/>
</dbReference>
<keyword evidence="4" id="KW-1133">Transmembrane helix</keyword>
<proteinExistence type="inferred from homology"/>
<keyword evidence="4" id="KW-0812">Transmembrane</keyword>
<gene>
    <name evidence="7" type="primary">LOC107326667</name>
</gene>
<dbReference type="InterPro" id="IPR050143">
    <property type="entry name" value="TRIM/RBCC"/>
</dbReference>
<dbReference type="InterPro" id="IPR043136">
    <property type="entry name" value="B30.2/SPRY_sf"/>
</dbReference>
<evidence type="ECO:0000256" key="3">
    <source>
        <dbReference type="ARBA" id="ARBA00034460"/>
    </source>
</evidence>
<keyword evidence="2" id="KW-0528">Neurotoxin</keyword>
<sequence length="328" mass="37518">MEKSAVVNTEVTTGNFHVFSSITLEPGMDSEVSCKIINNLIKTESESRILISDAFYPTSSPWITPFITILVLSSCLTVFVTYKWRQSFKEVLQSQKETNEMKRERDHEKNAIETERMLDQISIYEIQKESERKPVELELRRAQSHAVAVYLESDCKHPDITISEDGRTATLNAKSAVGSLVVVGKEGYVAGKHYWEIKVGKRLDWELGVLSQAERDRTRKGKFSVPLGEERWALKSVRGHLFSSQNEEKIKQMQFGYYSNIGLFLDQESGKIYFYRACMWAPLLITIIDIPSTEKLHPFLSFGEGALDCTQDILEIIHIKIPLPFQKL</sequence>
<reference evidence="7" key="1">
    <citation type="submission" date="2025-08" db="UniProtKB">
        <authorList>
            <consortium name="RefSeq"/>
        </authorList>
    </citation>
    <scope>IDENTIFICATION</scope>
    <source>
        <tissue evidence="7">Liver</tissue>
    </source>
</reference>
<dbReference type="Gene3D" id="2.60.120.920">
    <property type="match status" value="1"/>
</dbReference>
<organism evidence="6 7">
    <name type="scientific">Python bivittatus</name>
    <name type="common">Burmese python</name>
    <name type="synonym">Python molurus bivittatus</name>
    <dbReference type="NCBI Taxonomy" id="176946"/>
    <lineage>
        <taxon>Eukaryota</taxon>
        <taxon>Metazoa</taxon>
        <taxon>Chordata</taxon>
        <taxon>Craniata</taxon>
        <taxon>Vertebrata</taxon>
        <taxon>Euteleostomi</taxon>
        <taxon>Lepidosauria</taxon>
        <taxon>Squamata</taxon>
        <taxon>Bifurcata</taxon>
        <taxon>Unidentata</taxon>
        <taxon>Episquamata</taxon>
        <taxon>Toxicofera</taxon>
        <taxon>Serpentes</taxon>
        <taxon>Henophidia</taxon>
        <taxon>Pythonidae</taxon>
        <taxon>Python</taxon>
    </lineage>
</organism>
<dbReference type="Proteomes" id="UP000695026">
    <property type="component" value="Unplaced"/>
</dbReference>
<dbReference type="Pfam" id="PF00622">
    <property type="entry name" value="SPRY"/>
    <property type="match status" value="1"/>
</dbReference>
<dbReference type="InterPro" id="IPR013320">
    <property type="entry name" value="ConA-like_dom_sf"/>
</dbReference>
<keyword evidence="2" id="KW-0800">Toxin</keyword>
<dbReference type="InterPro" id="IPR003879">
    <property type="entry name" value="Butyrophylin_SPRY"/>
</dbReference>
<dbReference type="OrthoDB" id="8901134at2759"/>
<dbReference type="KEGG" id="pbi:107326667"/>
<dbReference type="InterPro" id="IPR003877">
    <property type="entry name" value="SPRY_dom"/>
</dbReference>
<feature type="domain" description="B30.2/SPRY" evidence="5">
    <location>
        <begin position="129"/>
        <end position="323"/>
    </location>
</feature>
<dbReference type="InterPro" id="IPR001870">
    <property type="entry name" value="B30.2/SPRY"/>
</dbReference>
<dbReference type="AlphaFoldDB" id="A0A9F3W1B2"/>
<comment type="function">
    <text evidence="3">Neurotoxin that produces dose-dependent hypolocomotion and hyperalgesia in mice. May directly act on the central nervous system, as it is 6500-fold more potent when administered intracerebroventricularly than intraperitoneal.</text>
</comment>
<dbReference type="PRINTS" id="PR01407">
    <property type="entry name" value="BUTYPHLNCDUF"/>
</dbReference>
<evidence type="ECO:0000313" key="6">
    <source>
        <dbReference type="Proteomes" id="UP000695026"/>
    </source>
</evidence>
<keyword evidence="4" id="KW-0472">Membrane</keyword>
<protein>
    <submittedName>
        <fullName evidence="7">Butyrophilin subfamily 2 member A1-like</fullName>
    </submittedName>
</protein>
<dbReference type="GeneID" id="107326667"/>
<evidence type="ECO:0000259" key="5">
    <source>
        <dbReference type="PROSITE" id="PS50188"/>
    </source>
</evidence>
<evidence type="ECO:0000313" key="7">
    <source>
        <dbReference type="RefSeq" id="XP_015746633.2"/>
    </source>
</evidence>
<evidence type="ECO:0000256" key="4">
    <source>
        <dbReference type="SAM" id="Phobius"/>
    </source>
</evidence>
<dbReference type="PANTHER" id="PTHR24103">
    <property type="entry name" value="E3 UBIQUITIN-PROTEIN LIGASE TRIM"/>
    <property type="match status" value="1"/>
</dbReference>
<comment type="similarity">
    <text evidence="1">Belongs to the ohanin/vespryn family.</text>
</comment>
<accession>A0A9F3W1B2</accession>
<dbReference type="RefSeq" id="XP_015746633.2">
    <property type="nucleotide sequence ID" value="XM_015891147.2"/>
</dbReference>